<evidence type="ECO:0000313" key="17">
    <source>
        <dbReference type="Proteomes" id="UP000751190"/>
    </source>
</evidence>
<feature type="compositionally biased region" description="Acidic residues" evidence="15">
    <location>
        <begin position="249"/>
        <end position="258"/>
    </location>
</feature>
<feature type="disulfide bond" evidence="13">
    <location>
        <begin position="99"/>
        <end position="131"/>
    </location>
</feature>
<keyword evidence="10 11" id="KW-0143">Chaperone</keyword>
<comment type="similarity">
    <text evidence="2 11 14">Belongs to the calreticulin family.</text>
</comment>
<evidence type="ECO:0000256" key="14">
    <source>
        <dbReference type="RuleBase" id="RU362126"/>
    </source>
</evidence>
<evidence type="ECO:0000256" key="10">
    <source>
        <dbReference type="ARBA" id="ARBA00023186"/>
    </source>
</evidence>
<keyword evidence="6" id="KW-0677">Repeat</keyword>
<sequence>MALLLAAVLPLALGEVYFVDKFDDLSKWTQSKAKDEMGVFGNTAGKWSGDADVQKGMSCPHDMRFYAATAPLEKKASSRDKDLVVQFSVKHEEHMYSFCGGGYVKLLPSSTDPAKFDGSSEYSIMFGPDMCGYDTSLIHVIFGRDGENLLKTDKISLEYGDKDQLTHVYTLHLRPDDTFEVYFDLQSRANGTLLDNWPFPQPEIVDPDDTKPDDWVDEPTMDDPDDKKPDGYDDIPKEIADKDAKKPDDWDDEDDGEWEAPRMPNPEYKGAWTAKRIPNPAYKGEWAPRKIANAKYDPNAKLGAYDDIAYVGYELWIVNNGTIFDNLIVTDSLDEAFQLAEQTWKPFVAKEKEAKEAWDKEHKPEDAVGEDYAGGDDDEDEDAFGGDDSGEGGEGDGEGGEGGETDAKKDEL</sequence>
<protein>
    <recommendedName>
        <fullName evidence="11">Calreticulin</fullName>
    </recommendedName>
</protein>
<dbReference type="SUPFAM" id="SSF63887">
    <property type="entry name" value="P-domain of calnexin/calreticulin"/>
    <property type="match status" value="1"/>
</dbReference>
<feature type="region of interest" description="Disordered" evidence="15">
    <location>
        <begin position="352"/>
        <end position="412"/>
    </location>
</feature>
<dbReference type="Pfam" id="PF00262">
    <property type="entry name" value="Calreticulin"/>
    <property type="match status" value="2"/>
</dbReference>
<dbReference type="GO" id="GO:0051082">
    <property type="term" value="F:unfolded protein binding"/>
    <property type="evidence" value="ECO:0007669"/>
    <property type="project" value="InterPro"/>
</dbReference>
<feature type="compositionally biased region" description="Acidic residues" evidence="15">
    <location>
        <begin position="215"/>
        <end position="224"/>
    </location>
</feature>
<dbReference type="InterPro" id="IPR001580">
    <property type="entry name" value="Calret/calnex"/>
</dbReference>
<dbReference type="Proteomes" id="UP000751190">
    <property type="component" value="Unassembled WGS sequence"/>
</dbReference>
<dbReference type="PROSITE" id="PS00804">
    <property type="entry name" value="CALRETICULIN_2"/>
    <property type="match status" value="1"/>
</dbReference>
<feature type="binding site" evidence="12">
    <location>
        <position position="105"/>
    </location>
    <ligand>
        <name>an alpha-D-glucoside</name>
        <dbReference type="ChEBI" id="CHEBI:22390"/>
    </ligand>
</feature>
<dbReference type="PANTHER" id="PTHR11073">
    <property type="entry name" value="CALRETICULIN AND CALNEXIN"/>
    <property type="match status" value="1"/>
</dbReference>
<dbReference type="SUPFAM" id="SSF49899">
    <property type="entry name" value="Concanavalin A-like lectins/glucanases"/>
    <property type="match status" value="1"/>
</dbReference>
<comment type="caution">
    <text evidence="16">The sequence shown here is derived from an EMBL/GenBank/DDBJ whole genome shotgun (WGS) entry which is preliminary data.</text>
</comment>
<comment type="subcellular location">
    <subcellularLocation>
        <location evidence="1 11">Endoplasmic reticulum lumen</location>
    </subcellularLocation>
</comment>
<dbReference type="PIRSF" id="PIRSF002356">
    <property type="entry name" value="Calreticulin"/>
    <property type="match status" value="1"/>
</dbReference>
<dbReference type="FunFam" id="2.10.250.10:FF:000002">
    <property type="entry name" value="Calreticulin"/>
    <property type="match status" value="1"/>
</dbReference>
<dbReference type="PROSITE" id="PS00805">
    <property type="entry name" value="CALRETICULIN_REPEAT"/>
    <property type="match status" value="1"/>
</dbReference>
<feature type="binding site" evidence="12">
    <location>
        <position position="122"/>
    </location>
    <ligand>
        <name>an alpha-D-glucoside</name>
        <dbReference type="ChEBI" id="CHEBI:22390"/>
    </ligand>
</feature>
<proteinExistence type="inferred from homology"/>
<feature type="region of interest" description="Disordered" evidence="15">
    <location>
        <begin position="194"/>
        <end position="270"/>
    </location>
</feature>
<dbReference type="EMBL" id="JAGTXO010000043">
    <property type="protein sequence ID" value="KAG8459170.1"/>
    <property type="molecule type" value="Genomic_DNA"/>
</dbReference>
<dbReference type="GO" id="GO:0006457">
    <property type="term" value="P:protein folding"/>
    <property type="evidence" value="ECO:0007669"/>
    <property type="project" value="InterPro"/>
</dbReference>
<name>A0A8J6C6P4_DIALT</name>
<dbReference type="PRINTS" id="PR00626">
    <property type="entry name" value="CALRETICULIN"/>
</dbReference>
<keyword evidence="4" id="KW-0732">Signal</keyword>
<dbReference type="GO" id="GO:0005509">
    <property type="term" value="F:calcium ion binding"/>
    <property type="evidence" value="ECO:0007669"/>
    <property type="project" value="InterPro"/>
</dbReference>
<evidence type="ECO:0000256" key="7">
    <source>
        <dbReference type="ARBA" id="ARBA00022824"/>
    </source>
</evidence>
<dbReference type="InterPro" id="IPR018124">
    <property type="entry name" value="Calret/calnex_CS"/>
</dbReference>
<dbReference type="GO" id="GO:0036503">
    <property type="term" value="P:ERAD pathway"/>
    <property type="evidence" value="ECO:0007669"/>
    <property type="project" value="TreeGrafter"/>
</dbReference>
<keyword evidence="8" id="KW-0862">Zinc</keyword>
<dbReference type="Gene3D" id="2.60.120.200">
    <property type="match status" value="1"/>
</dbReference>
<keyword evidence="3" id="KW-0479">Metal-binding</keyword>
<keyword evidence="5" id="KW-0430">Lectin</keyword>
<feature type="compositionally biased region" description="Basic and acidic residues" evidence="15">
    <location>
        <begin position="225"/>
        <end position="248"/>
    </location>
</feature>
<dbReference type="GO" id="GO:0005789">
    <property type="term" value="C:endoplasmic reticulum membrane"/>
    <property type="evidence" value="ECO:0007669"/>
    <property type="project" value="TreeGrafter"/>
</dbReference>
<evidence type="ECO:0000256" key="13">
    <source>
        <dbReference type="PIRSR" id="PIRSR002356-3"/>
    </source>
</evidence>
<keyword evidence="13" id="KW-1015">Disulfide bond</keyword>
<evidence type="ECO:0000256" key="4">
    <source>
        <dbReference type="ARBA" id="ARBA00022729"/>
    </source>
</evidence>
<dbReference type="AlphaFoldDB" id="A0A8J6C6P4"/>
<evidence type="ECO:0000256" key="3">
    <source>
        <dbReference type="ARBA" id="ARBA00022723"/>
    </source>
</evidence>
<dbReference type="GO" id="GO:0005788">
    <property type="term" value="C:endoplasmic reticulum lumen"/>
    <property type="evidence" value="ECO:0007669"/>
    <property type="project" value="UniProtKB-SubCell"/>
</dbReference>
<evidence type="ECO:0000256" key="1">
    <source>
        <dbReference type="ARBA" id="ARBA00004319"/>
    </source>
</evidence>
<feature type="binding site" evidence="12">
    <location>
        <position position="129"/>
    </location>
    <ligand>
        <name>an alpha-D-glucoside</name>
        <dbReference type="ChEBI" id="CHEBI:22390"/>
    </ligand>
</feature>
<evidence type="ECO:0000256" key="2">
    <source>
        <dbReference type="ARBA" id="ARBA00010983"/>
    </source>
</evidence>
<evidence type="ECO:0000256" key="6">
    <source>
        <dbReference type="ARBA" id="ARBA00022737"/>
    </source>
</evidence>
<feature type="compositionally biased region" description="Basic and acidic residues" evidence="15">
    <location>
        <begin position="352"/>
        <end position="366"/>
    </location>
</feature>
<gene>
    <name evidence="16" type="ORF">KFE25_005681</name>
</gene>
<evidence type="ECO:0000256" key="15">
    <source>
        <dbReference type="SAM" id="MobiDB-lite"/>
    </source>
</evidence>
<dbReference type="InterPro" id="IPR013320">
    <property type="entry name" value="ConA-like_dom_sf"/>
</dbReference>
<dbReference type="OMA" id="SRAAKFP"/>
<dbReference type="InterPro" id="IPR009033">
    <property type="entry name" value="Calreticulin/calnexin_P_dom_sf"/>
</dbReference>
<accession>A0A8J6C6P4</accession>
<dbReference type="GO" id="GO:0030246">
    <property type="term" value="F:carbohydrate binding"/>
    <property type="evidence" value="ECO:0007669"/>
    <property type="project" value="UniProtKB-KW"/>
</dbReference>
<evidence type="ECO:0000256" key="5">
    <source>
        <dbReference type="ARBA" id="ARBA00022734"/>
    </source>
</evidence>
<evidence type="ECO:0000256" key="11">
    <source>
        <dbReference type="PIRNR" id="PIRNR002356"/>
    </source>
</evidence>
<keyword evidence="17" id="KW-1185">Reference proteome</keyword>
<reference evidence="16" key="1">
    <citation type="submission" date="2021-05" db="EMBL/GenBank/DDBJ databases">
        <title>The genome of the haptophyte Pavlova lutheri (Diacronema luteri, Pavlovales) - a model for lipid biosynthesis in eukaryotic algae.</title>
        <authorList>
            <person name="Hulatt C.J."/>
            <person name="Posewitz M.C."/>
        </authorList>
    </citation>
    <scope>NUCLEOTIDE SEQUENCE</scope>
    <source>
        <strain evidence="16">NIVA-4/92</strain>
    </source>
</reference>
<dbReference type="InterPro" id="IPR009169">
    <property type="entry name" value="Calreticulin"/>
</dbReference>
<evidence type="ECO:0000256" key="12">
    <source>
        <dbReference type="PIRSR" id="PIRSR002356-1"/>
    </source>
</evidence>
<evidence type="ECO:0000256" key="9">
    <source>
        <dbReference type="ARBA" id="ARBA00022837"/>
    </source>
</evidence>
<feature type="compositionally biased region" description="Acidic residues" evidence="15">
    <location>
        <begin position="367"/>
        <end position="404"/>
    </location>
</feature>
<keyword evidence="9" id="KW-0106">Calcium</keyword>
<dbReference type="Gene3D" id="2.10.250.10">
    <property type="entry name" value="Calreticulin/calnexin, P domain"/>
    <property type="match status" value="1"/>
</dbReference>
<dbReference type="OrthoDB" id="1938156at2759"/>
<keyword evidence="7 11" id="KW-0256">Endoplasmic reticulum</keyword>
<feature type="binding site" evidence="12">
    <location>
        <position position="314"/>
    </location>
    <ligand>
        <name>an alpha-D-glucoside</name>
        <dbReference type="ChEBI" id="CHEBI:22390"/>
    </ligand>
</feature>
<organism evidence="16 17">
    <name type="scientific">Diacronema lutheri</name>
    <name type="common">Unicellular marine alga</name>
    <name type="synonym">Monochrysis lutheri</name>
    <dbReference type="NCBI Taxonomy" id="2081491"/>
    <lineage>
        <taxon>Eukaryota</taxon>
        <taxon>Haptista</taxon>
        <taxon>Haptophyta</taxon>
        <taxon>Pavlovophyceae</taxon>
        <taxon>Pavlovales</taxon>
        <taxon>Pavlovaceae</taxon>
        <taxon>Diacronema</taxon>
    </lineage>
</organism>
<evidence type="ECO:0000313" key="16">
    <source>
        <dbReference type="EMBL" id="KAG8459170.1"/>
    </source>
</evidence>
<feature type="binding site" evidence="12">
    <location>
        <position position="103"/>
    </location>
    <ligand>
        <name>an alpha-D-glucoside</name>
        <dbReference type="ChEBI" id="CHEBI:22390"/>
    </ligand>
</feature>
<evidence type="ECO:0000256" key="8">
    <source>
        <dbReference type="ARBA" id="ARBA00022833"/>
    </source>
</evidence>